<comment type="similarity">
    <text evidence="1">Belongs to the peptidase C14B family.</text>
</comment>
<evidence type="ECO:0000313" key="3">
    <source>
        <dbReference type="EMBL" id="KAF8377319.1"/>
    </source>
</evidence>
<dbReference type="GO" id="GO:0005737">
    <property type="term" value="C:cytoplasm"/>
    <property type="evidence" value="ECO:0007669"/>
    <property type="project" value="TreeGrafter"/>
</dbReference>
<dbReference type="PANTHER" id="PTHR48104">
    <property type="entry name" value="METACASPASE-4"/>
    <property type="match status" value="1"/>
</dbReference>
<evidence type="ECO:0000256" key="1">
    <source>
        <dbReference type="ARBA" id="ARBA00009005"/>
    </source>
</evidence>
<organism evidence="3 4">
    <name type="scientific">Tetracentron sinense</name>
    <name type="common">Spur-leaf</name>
    <dbReference type="NCBI Taxonomy" id="13715"/>
    <lineage>
        <taxon>Eukaryota</taxon>
        <taxon>Viridiplantae</taxon>
        <taxon>Streptophyta</taxon>
        <taxon>Embryophyta</taxon>
        <taxon>Tracheophyta</taxon>
        <taxon>Spermatophyta</taxon>
        <taxon>Magnoliopsida</taxon>
        <taxon>Trochodendrales</taxon>
        <taxon>Trochodendraceae</taxon>
        <taxon>Tetracentron</taxon>
    </lineage>
</organism>
<protein>
    <recommendedName>
        <fullName evidence="2">Peptidase C14 caspase domain-containing protein</fullName>
    </recommendedName>
</protein>
<dbReference type="Pfam" id="PF00656">
    <property type="entry name" value="Peptidase_C14"/>
    <property type="match status" value="1"/>
</dbReference>
<dbReference type="InterPro" id="IPR029030">
    <property type="entry name" value="Caspase-like_dom_sf"/>
</dbReference>
<comment type="caution">
    <text evidence="3">The sequence shown here is derived from an EMBL/GenBank/DDBJ whole genome shotgun (WGS) entry which is preliminary data.</text>
</comment>
<accession>A0A834YDA3</accession>
<dbReference type="EMBL" id="JABCRI010000024">
    <property type="protein sequence ID" value="KAF8377319.1"/>
    <property type="molecule type" value="Genomic_DNA"/>
</dbReference>
<dbReference type="OrthoDB" id="3223806at2759"/>
<evidence type="ECO:0000313" key="4">
    <source>
        <dbReference type="Proteomes" id="UP000655225"/>
    </source>
</evidence>
<dbReference type="OMA" id="EWERQTS"/>
<sequence length="375" mass="41637">MADRRKTCACHRCGAQLRVPPEAQALRCTTCLAVTWVRQNEPFGLAHNGDIQLENFLKKPIGFLTSKFDLFASSINKYPGSSMPCHRQGSKRALLCGVNYRESIWELKGTINDVKCMRYFLVEKMGFPNDSILILTEDETDPNRKPTKQNIESALKWLVKGCKSGDSLVFHYSGHGKQQLNFTGDEVDGYDETLCSLDWETEGMILDDEINATIVRPLPKGVKLHAIIDACHSGTILDLPYLCRKRREGNYIWENNNPPSGARKGTDGGLAISFSACGDNQTSTDTDTDALSRDKVMTGAMTYFFIQAMQSDQPEMTYGYLLRAIHNAIQKASTTVGLSGPIAALVGRVFHTGFSQEPQLSSSEIFDIDTVPFIL</sequence>
<reference evidence="3 4" key="1">
    <citation type="submission" date="2020-04" db="EMBL/GenBank/DDBJ databases">
        <title>Plant Genome Project.</title>
        <authorList>
            <person name="Zhang R.-G."/>
        </authorList>
    </citation>
    <scope>NUCLEOTIDE SEQUENCE [LARGE SCALE GENOMIC DNA]</scope>
    <source>
        <strain evidence="3">YNK0</strain>
        <tissue evidence="3">Leaf</tissue>
    </source>
</reference>
<dbReference type="Proteomes" id="UP000655225">
    <property type="component" value="Unassembled WGS sequence"/>
</dbReference>
<dbReference type="GO" id="GO:0004197">
    <property type="term" value="F:cysteine-type endopeptidase activity"/>
    <property type="evidence" value="ECO:0007669"/>
    <property type="project" value="InterPro"/>
</dbReference>
<dbReference type="PANTHER" id="PTHR48104:SF17">
    <property type="entry name" value="METACASPASE-3"/>
    <property type="match status" value="1"/>
</dbReference>
<dbReference type="Gene3D" id="3.40.50.12660">
    <property type="match status" value="1"/>
</dbReference>
<dbReference type="AlphaFoldDB" id="A0A834YDA3"/>
<gene>
    <name evidence="3" type="ORF">HHK36_030694</name>
</gene>
<dbReference type="InterPro" id="IPR050452">
    <property type="entry name" value="Metacaspase"/>
</dbReference>
<dbReference type="InterPro" id="IPR011600">
    <property type="entry name" value="Pept_C14_caspase"/>
</dbReference>
<name>A0A834YDA3_TETSI</name>
<dbReference type="GO" id="GO:0006508">
    <property type="term" value="P:proteolysis"/>
    <property type="evidence" value="ECO:0007669"/>
    <property type="project" value="InterPro"/>
</dbReference>
<feature type="domain" description="Peptidase C14 caspase" evidence="2">
    <location>
        <begin position="91"/>
        <end position="364"/>
    </location>
</feature>
<evidence type="ECO:0000259" key="2">
    <source>
        <dbReference type="Pfam" id="PF00656"/>
    </source>
</evidence>
<dbReference type="SUPFAM" id="SSF52129">
    <property type="entry name" value="Caspase-like"/>
    <property type="match status" value="1"/>
</dbReference>
<keyword evidence="4" id="KW-1185">Reference proteome</keyword>
<proteinExistence type="inferred from homology"/>